<feature type="domain" description="HTH tetR-type" evidence="5">
    <location>
        <begin position="23"/>
        <end position="83"/>
    </location>
</feature>
<sequence>MTAASPTPGRRAYRSPRRQQQAAETRAAVLAAAAELFAGRGWTATGMRDVAAAAGVSVETVYANFPSKAELLMAAIDVGVVGDDEPVPLAQRREFAALATGSTADRIAAAARLITAINRRIGGLRRALGEAAVSDPVLAQKVAESEGRRRTNTREGVELVVGRPVDDDVADTVWAFTGVDVFHLLTDIAGWSTRRYEEWVRRTLSRVLTE</sequence>
<keyword evidence="7" id="KW-1185">Reference proteome</keyword>
<feature type="DNA-binding region" description="H-T-H motif" evidence="4">
    <location>
        <begin position="46"/>
        <end position="65"/>
    </location>
</feature>
<comment type="caution">
    <text evidence="6">The sequence shown here is derived from an EMBL/GenBank/DDBJ whole genome shotgun (WGS) entry which is preliminary data.</text>
</comment>
<proteinExistence type="predicted"/>
<evidence type="ECO:0000256" key="3">
    <source>
        <dbReference type="ARBA" id="ARBA00023163"/>
    </source>
</evidence>
<dbReference type="PROSITE" id="PS50977">
    <property type="entry name" value="HTH_TETR_2"/>
    <property type="match status" value="1"/>
</dbReference>
<dbReference type="InterPro" id="IPR009057">
    <property type="entry name" value="Homeodomain-like_sf"/>
</dbReference>
<dbReference type="PANTHER" id="PTHR30055:SF234">
    <property type="entry name" value="HTH-TYPE TRANSCRIPTIONAL REGULATOR BETI"/>
    <property type="match status" value="1"/>
</dbReference>
<dbReference type="InterPro" id="IPR001647">
    <property type="entry name" value="HTH_TetR"/>
</dbReference>
<organism evidence="6 7">
    <name type="scientific">Blastococcus jejuensis</name>
    <dbReference type="NCBI Taxonomy" id="351224"/>
    <lineage>
        <taxon>Bacteria</taxon>
        <taxon>Bacillati</taxon>
        <taxon>Actinomycetota</taxon>
        <taxon>Actinomycetes</taxon>
        <taxon>Geodermatophilales</taxon>
        <taxon>Geodermatophilaceae</taxon>
        <taxon>Blastococcus</taxon>
    </lineage>
</organism>
<evidence type="ECO:0000256" key="2">
    <source>
        <dbReference type="ARBA" id="ARBA00023125"/>
    </source>
</evidence>
<name>A0ABP6NPA5_9ACTN</name>
<dbReference type="RefSeq" id="WP_344686438.1">
    <property type="nucleotide sequence ID" value="NZ_BAAAVV010000001.1"/>
</dbReference>
<dbReference type="Proteomes" id="UP001499924">
    <property type="component" value="Unassembled WGS sequence"/>
</dbReference>
<evidence type="ECO:0000313" key="7">
    <source>
        <dbReference type="Proteomes" id="UP001499924"/>
    </source>
</evidence>
<evidence type="ECO:0000256" key="1">
    <source>
        <dbReference type="ARBA" id="ARBA00023015"/>
    </source>
</evidence>
<keyword evidence="2 4" id="KW-0238">DNA-binding</keyword>
<evidence type="ECO:0000256" key="4">
    <source>
        <dbReference type="PROSITE-ProRule" id="PRU00335"/>
    </source>
</evidence>
<dbReference type="Pfam" id="PF00440">
    <property type="entry name" value="TetR_N"/>
    <property type="match status" value="1"/>
</dbReference>
<dbReference type="PRINTS" id="PR00455">
    <property type="entry name" value="HTHTETR"/>
</dbReference>
<evidence type="ECO:0000313" key="6">
    <source>
        <dbReference type="EMBL" id="GAA3153297.1"/>
    </source>
</evidence>
<dbReference type="PANTHER" id="PTHR30055">
    <property type="entry name" value="HTH-TYPE TRANSCRIPTIONAL REGULATOR RUTR"/>
    <property type="match status" value="1"/>
</dbReference>
<gene>
    <name evidence="6" type="ORF">GCM10010531_00140</name>
</gene>
<dbReference type="Gene3D" id="1.10.357.10">
    <property type="entry name" value="Tetracycline Repressor, domain 2"/>
    <property type="match status" value="1"/>
</dbReference>
<dbReference type="SUPFAM" id="SSF46689">
    <property type="entry name" value="Homeodomain-like"/>
    <property type="match status" value="1"/>
</dbReference>
<reference evidence="7" key="1">
    <citation type="journal article" date="2019" name="Int. J. Syst. Evol. Microbiol.">
        <title>The Global Catalogue of Microorganisms (GCM) 10K type strain sequencing project: providing services to taxonomists for standard genome sequencing and annotation.</title>
        <authorList>
            <consortium name="The Broad Institute Genomics Platform"/>
            <consortium name="The Broad Institute Genome Sequencing Center for Infectious Disease"/>
            <person name="Wu L."/>
            <person name="Ma J."/>
        </authorList>
    </citation>
    <scope>NUCLEOTIDE SEQUENCE [LARGE SCALE GENOMIC DNA]</scope>
    <source>
        <strain evidence="7">JCM 15614</strain>
    </source>
</reference>
<evidence type="ECO:0000259" key="5">
    <source>
        <dbReference type="PROSITE" id="PS50977"/>
    </source>
</evidence>
<keyword evidence="3" id="KW-0804">Transcription</keyword>
<accession>A0ABP6NPA5</accession>
<dbReference type="InterPro" id="IPR050109">
    <property type="entry name" value="HTH-type_TetR-like_transc_reg"/>
</dbReference>
<keyword evidence="1" id="KW-0805">Transcription regulation</keyword>
<protein>
    <submittedName>
        <fullName evidence="6">TetR family transcriptional regulator</fullName>
    </submittedName>
</protein>
<dbReference type="EMBL" id="BAAAVV010000001">
    <property type="protein sequence ID" value="GAA3153297.1"/>
    <property type="molecule type" value="Genomic_DNA"/>
</dbReference>